<dbReference type="Gene3D" id="1.25.40.10">
    <property type="entry name" value="Tetratricopeptide repeat domain"/>
    <property type="match status" value="1"/>
</dbReference>
<proteinExistence type="predicted"/>
<name>A0A2S9VD44_9ALTE</name>
<dbReference type="InterPro" id="IPR019734">
    <property type="entry name" value="TPR_rpt"/>
</dbReference>
<dbReference type="EMBL" id="PVNP01000052">
    <property type="protein sequence ID" value="PRO74346.1"/>
    <property type="molecule type" value="Genomic_DNA"/>
</dbReference>
<dbReference type="SMART" id="SM00028">
    <property type="entry name" value="TPR"/>
    <property type="match status" value="3"/>
</dbReference>
<accession>A0A2S9VD44</accession>
<evidence type="ECO:0000313" key="1">
    <source>
        <dbReference type="EMBL" id="PRO74346.1"/>
    </source>
</evidence>
<dbReference type="AlphaFoldDB" id="A0A2S9VD44"/>
<dbReference type="Gene3D" id="3.40.50.10070">
    <property type="entry name" value="TolB, N-terminal domain"/>
    <property type="match status" value="1"/>
</dbReference>
<dbReference type="SUPFAM" id="SSF52964">
    <property type="entry name" value="TolB, N-terminal domain"/>
    <property type="match status" value="1"/>
</dbReference>
<comment type="caution">
    <text evidence="1">The sequence shown here is derived from an EMBL/GenBank/DDBJ whole genome shotgun (WGS) entry which is preliminary data.</text>
</comment>
<organism evidence="1 2">
    <name type="scientific">Alteromonas alba</name>
    <dbReference type="NCBI Taxonomy" id="2079529"/>
    <lineage>
        <taxon>Bacteria</taxon>
        <taxon>Pseudomonadati</taxon>
        <taxon>Pseudomonadota</taxon>
        <taxon>Gammaproteobacteria</taxon>
        <taxon>Alteromonadales</taxon>
        <taxon>Alteromonadaceae</taxon>
        <taxon>Alteromonas/Salinimonas group</taxon>
        <taxon>Alteromonas</taxon>
    </lineage>
</organism>
<protein>
    <submittedName>
        <fullName evidence="1">Uncharacterized protein</fullName>
    </submittedName>
</protein>
<keyword evidence="2" id="KW-1185">Reference proteome</keyword>
<dbReference type="RefSeq" id="WP_105933948.1">
    <property type="nucleotide sequence ID" value="NZ_PVNP01000052.1"/>
</dbReference>
<dbReference type="Proteomes" id="UP000238949">
    <property type="component" value="Unassembled WGS sequence"/>
</dbReference>
<sequence>MKTKSQQSKTFHSWKAIANYFVCSERTVRRWESAEGMPVHRHHHQSAARIFAYQQELDAWFASRADKPKSVQSDVNKPIRLALIPFAFLGEAQDKAYLADALGDDIVADLSTLPALMVISFSSMRQLAAQQADFSDQIKTLAPDYLIEGSLRLEGDRARLNVRLVSTRDQSVVWSTRYNEAQPNWQDLQQKIVAQLVTSLPLSNIEAVLAPSQRTILTNQTAWEYLHQARIASLKWQPQSIAKAQELLNAANQMVPDNALVLASLGRVYLQLRESGTDCSETPMEKVKGILNFLNQHHSDAFYTLSLQAWFCYLQGDINTAIAALKRALEYQPNDADSLALLANCYLLSGLPALALPSIQTLQIIDPLTPLSRCMPGYYQLMSGNLPQAIGPYQEMLSLDPDNPLARLFMVWVLALNGESTRAESVCAGFNTVSADPLIVQIAGALRDNLLDQPVNFSLNAAQEKVVEVNGMLARFTAYGYAASGNKSRAVHWLHRAFELGFRAYPFISLYDPFFRPFKDYLPMQKLLTNMAAEWHSAAEFNSQL</sequence>
<reference evidence="2" key="1">
    <citation type="journal article" date="2020" name="Int. J. Syst. Evol. Microbiol.">
        <title>Alteromonas alba sp. nov., a marine bacterium isolated from the seawater of the West Pacific Ocean.</title>
        <authorList>
            <person name="Sun C."/>
            <person name="Wu Y.-H."/>
            <person name="Xamxidin M."/>
            <person name="Cheng H."/>
            <person name="Xu X.-W."/>
        </authorList>
    </citation>
    <scope>NUCLEOTIDE SEQUENCE [LARGE SCALE GENOMIC DNA]</scope>
    <source>
        <strain evidence="2">190</strain>
    </source>
</reference>
<dbReference type="Pfam" id="PF14559">
    <property type="entry name" value="TPR_19"/>
    <property type="match status" value="1"/>
</dbReference>
<gene>
    <name evidence="1" type="ORF">C6Y40_06835</name>
</gene>
<dbReference type="InterPro" id="IPR011990">
    <property type="entry name" value="TPR-like_helical_dom_sf"/>
</dbReference>
<dbReference type="OrthoDB" id="549777at2"/>
<evidence type="ECO:0000313" key="2">
    <source>
        <dbReference type="Proteomes" id="UP000238949"/>
    </source>
</evidence>
<dbReference type="SUPFAM" id="SSF48452">
    <property type="entry name" value="TPR-like"/>
    <property type="match status" value="1"/>
</dbReference>